<comment type="caution">
    <text evidence="6">The sequence shown here is derived from an EMBL/GenBank/DDBJ whole genome shotgun (WGS) entry which is preliminary data.</text>
</comment>
<evidence type="ECO:0000256" key="2">
    <source>
        <dbReference type="ARBA" id="ARBA00008441"/>
    </source>
</evidence>
<comment type="subcellular location">
    <subcellularLocation>
        <location evidence="1">Periplasm</location>
    </subcellularLocation>
</comment>
<dbReference type="Proteomes" id="UP001597380">
    <property type="component" value="Unassembled WGS sequence"/>
</dbReference>
<evidence type="ECO:0000256" key="4">
    <source>
        <dbReference type="ARBA" id="ARBA00022764"/>
    </source>
</evidence>
<dbReference type="PANTHER" id="PTHR38102:SF1">
    <property type="entry name" value="PERIPLASMIC CHAPERONE SPY"/>
    <property type="match status" value="1"/>
</dbReference>
<dbReference type="RefSeq" id="WP_345340587.1">
    <property type="nucleotide sequence ID" value="NZ_BAABLI010000015.1"/>
</dbReference>
<keyword evidence="3" id="KW-0732">Signal</keyword>
<dbReference type="Gene3D" id="1.20.120.1490">
    <property type="match status" value="1"/>
</dbReference>
<keyword evidence="4" id="KW-0574">Periplasm</keyword>
<comment type="similarity">
    <text evidence="2">Belongs to the CpxP/Spy family.</text>
</comment>
<reference evidence="7" key="1">
    <citation type="journal article" date="2019" name="Int. J. Syst. Evol. Microbiol.">
        <title>The Global Catalogue of Microorganisms (GCM) 10K type strain sequencing project: providing services to taxonomists for standard genome sequencing and annotation.</title>
        <authorList>
            <consortium name="The Broad Institute Genomics Platform"/>
            <consortium name="The Broad Institute Genome Sequencing Center for Infectious Disease"/>
            <person name="Wu L."/>
            <person name="Ma J."/>
        </authorList>
    </citation>
    <scope>NUCLEOTIDE SEQUENCE [LARGE SCALE GENOMIC DNA]</scope>
    <source>
        <strain evidence="7">CGMCC 1.10992</strain>
    </source>
</reference>
<protein>
    <submittedName>
        <fullName evidence="6">Spy/CpxP family protein refolding chaperone</fullName>
    </submittedName>
</protein>
<dbReference type="EMBL" id="JBHUHT010000017">
    <property type="protein sequence ID" value="MFD2097425.1"/>
    <property type="molecule type" value="Genomic_DNA"/>
</dbReference>
<evidence type="ECO:0000256" key="5">
    <source>
        <dbReference type="SAM" id="MobiDB-lite"/>
    </source>
</evidence>
<evidence type="ECO:0000256" key="1">
    <source>
        <dbReference type="ARBA" id="ARBA00004418"/>
    </source>
</evidence>
<proteinExistence type="inferred from homology"/>
<dbReference type="InterPro" id="IPR012899">
    <property type="entry name" value="LTXXQ"/>
</dbReference>
<dbReference type="Pfam" id="PF07813">
    <property type="entry name" value="LTXXQ"/>
    <property type="match status" value="1"/>
</dbReference>
<dbReference type="PANTHER" id="PTHR38102">
    <property type="entry name" value="PERIPLASMIC CHAPERONE SPY"/>
    <property type="match status" value="1"/>
</dbReference>
<organism evidence="6 7">
    <name type="scientific">Corallincola platygyrae</name>
    <dbReference type="NCBI Taxonomy" id="1193278"/>
    <lineage>
        <taxon>Bacteria</taxon>
        <taxon>Pseudomonadati</taxon>
        <taxon>Pseudomonadota</taxon>
        <taxon>Gammaproteobacteria</taxon>
        <taxon>Alteromonadales</taxon>
        <taxon>Psychromonadaceae</taxon>
        <taxon>Corallincola</taxon>
    </lineage>
</organism>
<name>A0ABW4XPA9_9GAMM</name>
<evidence type="ECO:0000313" key="6">
    <source>
        <dbReference type="EMBL" id="MFD2097425.1"/>
    </source>
</evidence>
<dbReference type="CDD" id="cd09916">
    <property type="entry name" value="CpxP_like"/>
    <property type="match status" value="1"/>
</dbReference>
<evidence type="ECO:0000256" key="3">
    <source>
        <dbReference type="ARBA" id="ARBA00022729"/>
    </source>
</evidence>
<evidence type="ECO:0000313" key="7">
    <source>
        <dbReference type="Proteomes" id="UP001597380"/>
    </source>
</evidence>
<keyword evidence="7" id="KW-1185">Reference proteome</keyword>
<feature type="region of interest" description="Disordered" evidence="5">
    <location>
        <begin position="66"/>
        <end position="86"/>
    </location>
</feature>
<accession>A0ABW4XPA9</accession>
<sequence>MKTDLPEEITMLKKNLVALTIAAILVSPLAIAKPGKGGDNNPMKQVLSQLDLSDDQKSEIRELMKSAKAEKKANRETNKAEREDHKEQMRALITADSFDENAAKVLIAERQEKMAEHMLKRVEMHYKIYHLLEPAQQEKFLELMEAQMKSRGEKMRGK</sequence>
<dbReference type="InterPro" id="IPR052211">
    <property type="entry name" value="Cpx_auxiliary_protein"/>
</dbReference>
<gene>
    <name evidence="6" type="ORF">ACFSJ3_15610</name>
</gene>